<evidence type="ECO:0000259" key="3">
    <source>
        <dbReference type="Pfam" id="PF25547"/>
    </source>
</evidence>
<feature type="compositionally biased region" description="Basic and acidic residues" evidence="1">
    <location>
        <begin position="1053"/>
        <end position="1068"/>
    </location>
</feature>
<feature type="compositionally biased region" description="Basic and acidic residues" evidence="1">
    <location>
        <begin position="1758"/>
        <end position="1767"/>
    </location>
</feature>
<accession>A0A8J3NGM3</accession>
<feature type="compositionally biased region" description="Gly residues" evidence="1">
    <location>
        <begin position="2166"/>
        <end position="2177"/>
    </location>
</feature>
<feature type="region of interest" description="Disordered" evidence="1">
    <location>
        <begin position="2133"/>
        <end position="2342"/>
    </location>
</feature>
<dbReference type="RefSeq" id="WP_203663107.1">
    <property type="nucleotide sequence ID" value="NZ_BAAAZM010000012.1"/>
</dbReference>
<feature type="region of interest" description="Disordered" evidence="1">
    <location>
        <begin position="1861"/>
        <end position="1892"/>
    </location>
</feature>
<proteinExistence type="predicted"/>
<name>A0A8J3NGM3_9ACTN</name>
<keyword evidence="2" id="KW-0812">Transmembrane</keyword>
<feature type="region of interest" description="Disordered" evidence="1">
    <location>
        <begin position="2039"/>
        <end position="2073"/>
    </location>
</feature>
<keyword evidence="5" id="KW-1185">Reference proteome</keyword>
<feature type="compositionally biased region" description="Low complexity" evidence="1">
    <location>
        <begin position="245"/>
        <end position="254"/>
    </location>
</feature>
<sequence>MGGNVSYPDPDQLDKLAAKWDETGDKLDTLTTEVTKAHGKLLWSGRASTYFDDISTMTSTHVGKVAKQTHDVADAIREYAEEIRKLLKKLWKSAVVDIIMSVLGIAAFFLPLGRLIEFLSKVIAAVLSIGGRIVPNIAAKVAPFASNIVVGGAVGAGMVTIAEGLAAAGTHTPFTVDGTEFAMAVGLGGLFGLGGALLAGGKIAPHPGPKVGPGGVDGRVIHPNPVPDRNPGGGKSPTPDGNHPTGTDVTTGTTSAPPAVRPTGGDNPARPVPVTVPHDTPPVGTDRTAPRAPQPRPDTTNGGNTVTPAGGRPGGTTDPQRVTQPESSVPPPAGGRTTPPAGRPTGGTDPAHPAPDRATPGSRPPVPEGGPGQGRPGGGQPAHDVPNPPARPAPQSGNPPARPVTPPGRQPTPADGPPTSSAHPGPTHAGAGPRQPAGVHDHAAGGDNGTPVPMRPQPGNAPHGTPPHGQRVPPRMADPDGPHPADNLPHNGDPAGGHGSGLPARPSTPQTDRGGQGEDRISVPPKNTGQGGEPAAPKVPGGGGDRISLPPNQTGDGTALPPNGVRPGGGEAAGHPPEHLGSLSPEGSGDGVSLPPKGVRPGGEDVLAPPRTDRGSSHGGDGVSLAPKGVRSDGGSTHPLGRPPKGADSDAVSLPPKGSGDALVPPVRRAGAGEDGGPRVASLDTAPRTPQAGSGPHGAPERSAPSTRDGQNPPEASAAPPPVREGRFGAGHDAPGVRNGAGGTDRAGVPRPPDDAATPVAVRPERGPVGADRTPVGGGVRDMVAPGGRAPRNPDVADPHKGLSDTVASREDLLDSQRHKEPLWQAARDRLTQRYEAIGDAMAKGRGTPGDRFDQAYEAWRSAGGRDLDPNTLAWLKGDFNHRLNRIWQDRYADPAGPRPGSQSKGGNPDRNTVSRLTGGFTDRLARTWPDRFGAPDRPRPPARPIEPVTRGTAMDGPPAGGGDRPPAPRDADDPNAVYRQWDGEIDGQVARLPAAFRYHAGLDEAQARAGTAFDRARATFERENPDSGLSEGDFAGMRSQYVGEVSSGYRGRFGDGERPGGRQEFEGWQQRRENALPARFDREVSIDRYMKGGYADRLERWKQDHGFGRDDVRPWEKRVAQDVRSELRDDLTRGLGPLRHGKGIGDALWRERISAKLSKRFDGNESRLQDRLADDRVTDAVRAVDKGETFDDVVAGFQRDRPDLAEHLDTTVLDHTRVQYQGSQREAWLNSRPANVRAAQERGSGWRGITERLQNFRPGGRGLDESAPSWAEGRSLTVARTKDYLALTGQREQQFGAGKTRATDQDGPLPADALDRVRGQLGRDLTRAYHEVWGDRPGEFGRGPKAEGADDARWQQWRQRTELVDRTLDARFSQERDLTTTLGNAARDFDAVMGPIGRPRFELPASTRESLAEQFRVDYANARHGIMGRPGERLDSWLAHEKLTGDAFRTATAVLRVTQGMKDGRYQLPPGDGPITFPLSDGHVVELGERGFWVRPADVPDAVAAAVRSGRLADPAGTDPALVVGIPGRATPPAVASQGKRFADKLTGSPHDYHVTVLDSRPGTGGPAPRPQGGRTRGGARDGAPGTDTPPAVPENPGGAGPKGTESPEGDGVKPVDGAGTGAESRAPKVTASPAGRRFLDAYDTRQVRRSVAPQRIADGAGTPVGTDAPPAGGTDRPGGEPAGEATPPATDGVKPSAGATPPKTDDVPPARDDAAAAKAPAGEKAPATDGAKASAGDEAAGKAPAGETGGGATAPGREKYSEGKLGKARTPGVPRASKPVPGRQLVRNDLFGHADVVRVTAASRLTGPGRTLAADGPHEPAGPGARPADDSRHLYTELGADGVLRPTILRPGERVVEVKPLSGKDPGGVDSAVFRGGRRVPVGGPRERALTYDPQSRSWDVTPIDRVAEPAGARGSGPVRTLGRDAEPDPAPVQVLRRDPDGSIHLVTYSKPPTTGGRTPEPGADAPTYHGLDAAGVARGWQPGTYRGGTFTTERIGVPPSTGQRLDGVQLGWEREPTALIVRDPRTGRWTPLATTKGAAAPVRDVPAGSRDTRVETRPPDADGSTGGGIYRWNAERSTVEPMPMRDNGLDVAEVGTATGHVSIERYLPRGGRDGGPGSLRMDVDGALVPRDGGGVSARDLTYDAGDGTIRFGGPEPSSRPGSRFGGDDGPGGAGRANPGTSGKGNPSGAAGKGNVAKGRGGKGNAAKGGGGLSVRGLSDGSRTETGSERLVFVRQRPATEVVEATPAAPDRTAGGGEPPGAPRGDRTDGGPADRTGGDGAEGVATRGDGARAARDRTTTTTTGVPAGNARNTVLGGSPGSAVDLPPRPAKSEPKGSPEPNRIAAEKLAAAHADDAAKEAAAKAKAKATLSAETRAGAAAAAGARSTAERNEANWAAQDAQRAADGPRLGIEPDALPDGIGIRFDGNTLVVFRGAAPVSFVPRVRAPGDGVVVQVDGSVTSLADVRRVLTAIPAHRRPSLLVQFLGNRRPVDPARAQAIADAVLKGLDGQTGPAGVLFGRDAVLEPLAHTALHVPVTAGRKVTTTGGADDFVVHPQDRPGRGPADEQPEPEQPAGPVEVPMREPTPEEAERFTAMPSGLSSVVVGDTVVLYRGDAPQQPATDAGTPTIVVDGSVREVGLVAAAVAHLRPGSSSPVVVRFAGYRTPVTPARARDLTDRILGGTTANAVLYLPADALSERPAPDPWLVPVSASGGPAFVLVAAGYRFHPTHLASPRTRAPYGLAHGPVPGTYRSAEGLHWDTRGAGEVWVGGTPPAGVVPAGRTGAVVVAEPGDVLTADQAAEVERVRDLLLHNDSSIETVWLGRASTAAERAELDAVRAALPAGWTVRPVEAGWVLAPAGAPLRDLGPVALQSPVPGARVLFVDPTGTGPATVAASVADTLAALPAELRDRIVVQPTPGVTLPWRTVRAVAGRVGRPVVVPRDQLTDVPPVDATGFVPMAWTARGPVRAVPQAADHHRVYPPGTEPAEELPPGLVPGGRPGWYDVDLPGLDGWQVDTTDPAAVRIHRADTEPVASADPVPPGAVPVEITGPADQAQRAQLYRLVERIRAGRPPAVTLDDDPGGRNALEHAAIRASLPPGYTAHRVPAGHVVAPDTGAPVDLDGARQVPPVAEATLLEMAPDVPVGQVLGALPAAIRNRAVVRRTGEPALPADWAPTYLRQRRWPSASGTTPVTSPRRSAAVRWALSSAALTRARVEQVRQTPPVTRPPDTAPATARAIQLANLGYAGAGADHLAVEYIEGADAHVQALLRETGVPNPPPVRLGGGDGARAQHHAHTAVLEAVRLTLGGDLDRASLVVRRNRSALVGEERVTWVRWLGELGHARPDHAGDLSHLATEVLTC</sequence>
<dbReference type="InterPro" id="IPR057746">
    <property type="entry name" value="CpnT-like_N"/>
</dbReference>
<feature type="region of interest" description="Disordered" evidence="1">
    <location>
        <begin position="1545"/>
        <end position="1783"/>
    </location>
</feature>
<feature type="region of interest" description="Disordered" evidence="1">
    <location>
        <begin position="1809"/>
        <end position="1832"/>
    </location>
</feature>
<feature type="compositionally biased region" description="Polar residues" evidence="1">
    <location>
        <begin position="317"/>
        <end position="327"/>
    </location>
</feature>
<comment type="caution">
    <text evidence="4">The sequence shown here is derived from an EMBL/GenBank/DDBJ whole genome shotgun (WGS) entry which is preliminary data.</text>
</comment>
<feature type="region of interest" description="Disordered" evidence="1">
    <location>
        <begin position="2545"/>
        <end position="2589"/>
    </location>
</feature>
<dbReference type="Pfam" id="PF25547">
    <property type="entry name" value="WXG100_2"/>
    <property type="match status" value="1"/>
</dbReference>
<evidence type="ECO:0000256" key="1">
    <source>
        <dbReference type="SAM" id="MobiDB-lite"/>
    </source>
</evidence>
<feature type="compositionally biased region" description="Polar residues" evidence="1">
    <location>
        <begin position="901"/>
        <end position="916"/>
    </location>
</feature>
<feature type="compositionally biased region" description="Low complexity" evidence="1">
    <location>
        <begin position="2191"/>
        <end position="2200"/>
    </location>
</feature>
<feature type="compositionally biased region" description="Low complexity" evidence="1">
    <location>
        <begin position="272"/>
        <end position="285"/>
    </location>
</feature>
<feature type="compositionally biased region" description="Basic and acidic residues" evidence="1">
    <location>
        <begin position="2053"/>
        <end position="2063"/>
    </location>
</feature>
<feature type="compositionally biased region" description="Basic and acidic residues" evidence="1">
    <location>
        <begin position="1705"/>
        <end position="1717"/>
    </location>
</feature>
<feature type="region of interest" description="Disordered" evidence="1">
    <location>
        <begin position="1910"/>
        <end position="1939"/>
    </location>
</feature>
<evidence type="ECO:0000313" key="5">
    <source>
        <dbReference type="Proteomes" id="UP000612808"/>
    </source>
</evidence>
<feature type="region of interest" description="Disordered" evidence="1">
    <location>
        <begin position="2383"/>
        <end position="2411"/>
    </location>
</feature>
<organism evidence="4 5">
    <name type="scientific">Actinocatenispora rupis</name>
    <dbReference type="NCBI Taxonomy" id="519421"/>
    <lineage>
        <taxon>Bacteria</taxon>
        <taxon>Bacillati</taxon>
        <taxon>Actinomycetota</taxon>
        <taxon>Actinomycetes</taxon>
        <taxon>Micromonosporales</taxon>
        <taxon>Micromonosporaceae</taxon>
        <taxon>Actinocatenispora</taxon>
    </lineage>
</organism>
<feature type="domain" description="Outer membrane channel protein CpnT-like N-terminal" evidence="3">
    <location>
        <begin position="9"/>
        <end position="115"/>
    </location>
</feature>
<keyword evidence="2" id="KW-1133">Transmembrane helix</keyword>
<feature type="compositionally biased region" description="Gly residues" evidence="1">
    <location>
        <begin position="2204"/>
        <end position="2216"/>
    </location>
</feature>
<feature type="compositionally biased region" description="Basic and acidic residues" evidence="1">
    <location>
        <begin position="1639"/>
        <end position="1648"/>
    </location>
</feature>
<evidence type="ECO:0000313" key="4">
    <source>
        <dbReference type="EMBL" id="GID15014.1"/>
    </source>
</evidence>
<reference evidence="4" key="1">
    <citation type="submission" date="2021-01" db="EMBL/GenBank/DDBJ databases">
        <title>Whole genome shotgun sequence of Actinocatenispora rupis NBRC 107355.</title>
        <authorList>
            <person name="Komaki H."/>
            <person name="Tamura T."/>
        </authorList>
    </citation>
    <scope>NUCLEOTIDE SEQUENCE</scope>
    <source>
        <strain evidence="4">NBRC 107355</strain>
    </source>
</reference>
<feature type="region of interest" description="Disordered" evidence="1">
    <location>
        <begin position="1048"/>
        <end position="1068"/>
    </location>
</feature>
<feature type="compositionally biased region" description="Low complexity" evidence="1">
    <location>
        <begin position="2154"/>
        <end position="2165"/>
    </location>
</feature>
<feature type="region of interest" description="Disordered" evidence="1">
    <location>
        <begin position="891"/>
        <end position="977"/>
    </location>
</feature>
<dbReference type="Proteomes" id="UP000612808">
    <property type="component" value="Unassembled WGS sequence"/>
</dbReference>
<gene>
    <name evidence="4" type="ORF">Aru02nite_59030</name>
</gene>
<feature type="compositionally biased region" description="Basic and acidic residues" evidence="1">
    <location>
        <begin position="2553"/>
        <end position="2566"/>
    </location>
</feature>
<feature type="compositionally biased region" description="Pro residues" evidence="1">
    <location>
        <begin position="400"/>
        <end position="416"/>
    </location>
</feature>
<feature type="compositionally biased region" description="Polar residues" evidence="1">
    <location>
        <begin position="297"/>
        <end position="307"/>
    </location>
</feature>
<feature type="transmembrane region" description="Helical" evidence="2">
    <location>
        <begin position="94"/>
        <end position="113"/>
    </location>
</feature>
<protein>
    <recommendedName>
        <fullName evidence="3">Outer membrane channel protein CpnT-like N-terminal domain-containing protein</fullName>
    </recommendedName>
</protein>
<feature type="region of interest" description="Disordered" evidence="1">
    <location>
        <begin position="208"/>
        <end position="803"/>
    </location>
</feature>
<feature type="region of interest" description="Disordered" evidence="1">
    <location>
        <begin position="1292"/>
        <end position="1312"/>
    </location>
</feature>
<dbReference type="EMBL" id="BOMB01000036">
    <property type="protein sequence ID" value="GID15014.1"/>
    <property type="molecule type" value="Genomic_DNA"/>
</dbReference>
<feature type="compositionally biased region" description="Gly residues" evidence="1">
    <location>
        <begin position="369"/>
        <end position="380"/>
    </location>
</feature>
<feature type="compositionally biased region" description="Basic and acidic residues" evidence="1">
    <location>
        <begin position="2291"/>
        <end position="2300"/>
    </location>
</feature>
<feature type="compositionally biased region" description="Basic and acidic residues" evidence="1">
    <location>
        <begin position="924"/>
        <end position="940"/>
    </location>
</feature>
<feature type="compositionally biased region" description="Low complexity" evidence="1">
    <location>
        <begin position="1718"/>
        <end position="1729"/>
    </location>
</feature>
<keyword evidence="2" id="KW-0472">Membrane</keyword>
<evidence type="ECO:0000256" key="2">
    <source>
        <dbReference type="SAM" id="Phobius"/>
    </source>
</evidence>